<keyword evidence="2" id="KW-0805">Transcription regulation</keyword>
<name>A0ABT3CUU6_9BACT</name>
<comment type="similarity">
    <text evidence="1">Belongs to the sigma-70 factor family. ECF subfamily.</text>
</comment>
<sequence length="211" mass="24518">MRTKLRKLSTEQPFDGYFEQVYSDYFQPLYLYARSLVKSDDIAKGVVSDVFFNLWKSNSDLKNIKEIKSYLFRAVKNQVVRTLSHDPRNFDSIDTENYVKQIEQISPEEILLEKELIEIIDKAVQELPDQCRLIFDMAKNKQMSYKEIAAELEISQSTIKTQVARAISVIKQKIEIYYDNTSSQSWKSFEIGGAISLVFFLLNQSDLLGKV</sequence>
<evidence type="ECO:0000313" key="6">
    <source>
        <dbReference type="EMBL" id="MCV9387407.1"/>
    </source>
</evidence>
<feature type="domain" description="RNA polymerase sigma factor 70 region 4 type 2" evidence="5">
    <location>
        <begin position="118"/>
        <end position="166"/>
    </location>
</feature>
<keyword evidence="3" id="KW-0731">Sigma factor</keyword>
<evidence type="ECO:0000256" key="1">
    <source>
        <dbReference type="ARBA" id="ARBA00010641"/>
    </source>
</evidence>
<dbReference type="Gene3D" id="1.10.1740.10">
    <property type="match status" value="1"/>
</dbReference>
<dbReference type="InterPro" id="IPR013325">
    <property type="entry name" value="RNA_pol_sigma_r2"/>
</dbReference>
<dbReference type="Pfam" id="PF08281">
    <property type="entry name" value="Sigma70_r4_2"/>
    <property type="match status" value="1"/>
</dbReference>
<keyword evidence="7" id="KW-1185">Reference proteome</keyword>
<evidence type="ECO:0000256" key="4">
    <source>
        <dbReference type="ARBA" id="ARBA00023163"/>
    </source>
</evidence>
<gene>
    <name evidence="6" type="ORF">N7U62_12075</name>
</gene>
<dbReference type="Gene3D" id="1.10.10.10">
    <property type="entry name" value="Winged helix-like DNA-binding domain superfamily/Winged helix DNA-binding domain"/>
    <property type="match status" value="1"/>
</dbReference>
<dbReference type="NCBIfam" id="TIGR02985">
    <property type="entry name" value="Sig70_bacteroi1"/>
    <property type="match status" value="1"/>
</dbReference>
<dbReference type="Proteomes" id="UP001300692">
    <property type="component" value="Unassembled WGS sequence"/>
</dbReference>
<dbReference type="RefSeq" id="WP_264138231.1">
    <property type="nucleotide sequence ID" value="NZ_JAOYOD010000001.1"/>
</dbReference>
<dbReference type="SUPFAM" id="SSF88946">
    <property type="entry name" value="Sigma2 domain of RNA polymerase sigma factors"/>
    <property type="match status" value="1"/>
</dbReference>
<protein>
    <submittedName>
        <fullName evidence="6">RNA polymerase sigma-70 factor</fullName>
    </submittedName>
</protein>
<proteinExistence type="inferred from homology"/>
<evidence type="ECO:0000256" key="2">
    <source>
        <dbReference type="ARBA" id="ARBA00023015"/>
    </source>
</evidence>
<dbReference type="NCBIfam" id="TIGR02937">
    <property type="entry name" value="sigma70-ECF"/>
    <property type="match status" value="1"/>
</dbReference>
<dbReference type="InterPro" id="IPR039425">
    <property type="entry name" value="RNA_pol_sigma-70-like"/>
</dbReference>
<dbReference type="InterPro" id="IPR014284">
    <property type="entry name" value="RNA_pol_sigma-70_dom"/>
</dbReference>
<evidence type="ECO:0000313" key="7">
    <source>
        <dbReference type="Proteomes" id="UP001300692"/>
    </source>
</evidence>
<keyword evidence="4" id="KW-0804">Transcription</keyword>
<dbReference type="InterPro" id="IPR036388">
    <property type="entry name" value="WH-like_DNA-bd_sf"/>
</dbReference>
<comment type="caution">
    <text evidence="6">The sequence shown here is derived from an EMBL/GenBank/DDBJ whole genome shotgun (WGS) entry which is preliminary data.</text>
</comment>
<dbReference type="PANTHER" id="PTHR43133:SF46">
    <property type="entry name" value="RNA POLYMERASE SIGMA-70 FACTOR ECF SUBFAMILY"/>
    <property type="match status" value="1"/>
</dbReference>
<accession>A0ABT3CUU6</accession>
<dbReference type="PANTHER" id="PTHR43133">
    <property type="entry name" value="RNA POLYMERASE ECF-TYPE SIGMA FACTO"/>
    <property type="match status" value="1"/>
</dbReference>
<dbReference type="InterPro" id="IPR013324">
    <property type="entry name" value="RNA_pol_sigma_r3/r4-like"/>
</dbReference>
<organism evidence="6 7">
    <name type="scientific">Reichenbachiella ulvae</name>
    <dbReference type="NCBI Taxonomy" id="2980104"/>
    <lineage>
        <taxon>Bacteria</taxon>
        <taxon>Pseudomonadati</taxon>
        <taxon>Bacteroidota</taxon>
        <taxon>Cytophagia</taxon>
        <taxon>Cytophagales</taxon>
        <taxon>Reichenbachiellaceae</taxon>
        <taxon>Reichenbachiella</taxon>
    </lineage>
</organism>
<dbReference type="InterPro" id="IPR014327">
    <property type="entry name" value="RNA_pol_sigma70_bacteroid"/>
</dbReference>
<evidence type="ECO:0000256" key="3">
    <source>
        <dbReference type="ARBA" id="ARBA00023082"/>
    </source>
</evidence>
<dbReference type="SUPFAM" id="SSF88659">
    <property type="entry name" value="Sigma3 and sigma4 domains of RNA polymerase sigma factors"/>
    <property type="match status" value="1"/>
</dbReference>
<evidence type="ECO:0000259" key="5">
    <source>
        <dbReference type="Pfam" id="PF08281"/>
    </source>
</evidence>
<dbReference type="CDD" id="cd06171">
    <property type="entry name" value="Sigma70_r4"/>
    <property type="match status" value="1"/>
</dbReference>
<dbReference type="InterPro" id="IPR013249">
    <property type="entry name" value="RNA_pol_sigma70_r4_t2"/>
</dbReference>
<reference evidence="6 7" key="1">
    <citation type="submission" date="2022-10" db="EMBL/GenBank/DDBJ databases">
        <title>Comparative genomics and taxonomic characterization of three novel marine species of genus Reichenbachiella exhibiting antioxidant and polysaccharide degradation activities.</title>
        <authorList>
            <person name="Muhammad N."/>
            <person name="Lee Y.-J."/>
            <person name="Ko J."/>
            <person name="Kim S.-G."/>
        </authorList>
    </citation>
    <scope>NUCLEOTIDE SEQUENCE [LARGE SCALE GENOMIC DNA]</scope>
    <source>
        <strain evidence="6 7">ABR2-5</strain>
    </source>
</reference>
<dbReference type="EMBL" id="JAOYOD010000001">
    <property type="protein sequence ID" value="MCV9387407.1"/>
    <property type="molecule type" value="Genomic_DNA"/>
</dbReference>